<dbReference type="SUPFAM" id="SSF55298">
    <property type="entry name" value="YjgF-like"/>
    <property type="match status" value="1"/>
</dbReference>
<dbReference type="PANTHER" id="PTHR47328:SF1">
    <property type="entry name" value="RUTC FAMILY PROTEIN YOAB"/>
    <property type="match status" value="1"/>
</dbReference>
<geneLocation type="plasmid" evidence="2 3">
    <name>pl2WSM5005</name>
</geneLocation>
<dbReference type="AlphaFoldDB" id="A0A1I9YWK3"/>
<comment type="similarity">
    <text evidence="1">Belongs to the RutC family.</text>
</comment>
<dbReference type="OrthoDB" id="6899345at2"/>
<dbReference type="PROSITE" id="PS01094">
    <property type="entry name" value="UPF0076"/>
    <property type="match status" value="1"/>
</dbReference>
<gene>
    <name evidence="2" type="ORF">BJG93_34210</name>
</gene>
<dbReference type="InterPro" id="IPR035959">
    <property type="entry name" value="RutC-like_sf"/>
</dbReference>
<proteinExistence type="inferred from homology"/>
<dbReference type="Pfam" id="PF01042">
    <property type="entry name" value="Ribonuc_L-PSP"/>
    <property type="match status" value="1"/>
</dbReference>
<organism evidence="2 3">
    <name type="scientific">Paraburkholderia sprentiae WSM5005</name>
    <dbReference type="NCBI Taxonomy" id="754502"/>
    <lineage>
        <taxon>Bacteria</taxon>
        <taxon>Pseudomonadati</taxon>
        <taxon>Pseudomonadota</taxon>
        <taxon>Betaproteobacteria</taxon>
        <taxon>Burkholderiales</taxon>
        <taxon>Burkholderiaceae</taxon>
        <taxon>Paraburkholderia</taxon>
    </lineage>
</organism>
<keyword evidence="3" id="KW-1185">Reference proteome</keyword>
<name>A0A1I9YWK3_9BURK</name>
<keyword evidence="2" id="KW-0614">Plasmid</keyword>
<evidence type="ECO:0000313" key="2">
    <source>
        <dbReference type="EMBL" id="APA90596.1"/>
    </source>
</evidence>
<evidence type="ECO:0000256" key="1">
    <source>
        <dbReference type="ARBA" id="ARBA00010552"/>
    </source>
</evidence>
<reference evidence="2" key="1">
    <citation type="submission" date="2016-09" db="EMBL/GenBank/DDBJ databases">
        <title>The Complete Genome of Burkholderia sprentiae wsm5005.</title>
        <authorList>
            <person name="De Meyer S."/>
            <person name="Wang P."/>
            <person name="Terpolilli J."/>
        </authorList>
    </citation>
    <scope>NUCLEOTIDE SEQUENCE [LARGE SCALE GENOMIC DNA]</scope>
    <source>
        <strain evidence="2">WSM5005</strain>
        <plasmid evidence="2">pl2WSM5005</plasmid>
    </source>
</reference>
<sequence length="114" mass="12476">MIIRQGITGRLSKALVVNGFAFLSGLTARDTTGGVREQTEDILAQIDSHLKAVGTDKSRIAVANIWLRDIRTFDEMNEAWEAWVDKESPPARATVESRLAGEAILVEIQVQAVA</sequence>
<dbReference type="CDD" id="cd06150">
    <property type="entry name" value="YjgF_YER057c_UK114_like_2"/>
    <property type="match status" value="1"/>
</dbReference>
<dbReference type="Proteomes" id="UP000179860">
    <property type="component" value="Plasmid pl2WSM5005"/>
</dbReference>
<dbReference type="RefSeq" id="WP_027193716.1">
    <property type="nucleotide sequence ID" value="NZ_CP017565.2"/>
</dbReference>
<reference evidence="2" key="2">
    <citation type="submission" date="2021-06" db="EMBL/GenBank/DDBJ databases">
        <authorList>
            <person name="Rogers T.H."/>
            <person name="Ramsay J.P."/>
            <person name="Wang P."/>
            <person name="Terpolilli J."/>
        </authorList>
    </citation>
    <scope>NUCLEOTIDE SEQUENCE [LARGE SCALE GENOMIC DNA]</scope>
    <source>
        <strain evidence="2">WSM5005</strain>
        <plasmid evidence="2">pl2WSM5005</plasmid>
    </source>
</reference>
<accession>A0A1I9YWK3</accession>
<protein>
    <submittedName>
        <fullName evidence="2">RidA family protein</fullName>
    </submittedName>
</protein>
<dbReference type="EMBL" id="CP017565">
    <property type="protein sequence ID" value="APA90596.1"/>
    <property type="molecule type" value="Genomic_DNA"/>
</dbReference>
<dbReference type="InterPro" id="IPR019897">
    <property type="entry name" value="RidA_CS"/>
</dbReference>
<dbReference type="PANTHER" id="PTHR47328">
    <property type="match status" value="1"/>
</dbReference>
<dbReference type="InterPro" id="IPR006175">
    <property type="entry name" value="YjgF/YER057c/UK114"/>
</dbReference>
<dbReference type="Gene3D" id="3.30.1330.40">
    <property type="entry name" value="RutC-like"/>
    <property type="match status" value="1"/>
</dbReference>
<dbReference type="InterPro" id="IPR035709">
    <property type="entry name" value="YoaB-like"/>
</dbReference>
<evidence type="ECO:0000313" key="3">
    <source>
        <dbReference type="Proteomes" id="UP000179860"/>
    </source>
</evidence>
<dbReference type="KEGG" id="pspw:BJG93_34210"/>